<sequence length="102" mass="10452">MAYSSGSGGIFPRPSREKSTDGRMNAGRSAGVKPGFVAGGLSKSTGRASASPRGGPAVRRDVRPPAGGWAEQRGRVVALLGAAHASEARVDQNTCALQRFAE</sequence>
<evidence type="ECO:0000256" key="1">
    <source>
        <dbReference type="SAM" id="MobiDB-lite"/>
    </source>
</evidence>
<dbReference type="KEGG" id="buu:WS70_13935"/>
<dbReference type="EMBL" id="CP013386">
    <property type="protein sequence ID" value="AOJ02792.1"/>
    <property type="molecule type" value="Genomic_DNA"/>
</dbReference>
<dbReference type="Proteomes" id="UP000062519">
    <property type="component" value="Chromosome 1"/>
</dbReference>
<dbReference type="AlphaFoldDB" id="A0A1B4FGX7"/>
<organism evidence="2 3">
    <name type="scientific">Burkholderia mayonis</name>
    <dbReference type="NCBI Taxonomy" id="1385591"/>
    <lineage>
        <taxon>Bacteria</taxon>
        <taxon>Pseudomonadati</taxon>
        <taxon>Pseudomonadota</taxon>
        <taxon>Betaproteobacteria</taxon>
        <taxon>Burkholderiales</taxon>
        <taxon>Burkholderiaceae</taxon>
        <taxon>Burkholderia</taxon>
        <taxon>pseudomallei group</taxon>
    </lineage>
</organism>
<protein>
    <submittedName>
        <fullName evidence="2">Uncharacterized protein</fullName>
    </submittedName>
</protein>
<reference evidence="2 3" key="1">
    <citation type="submission" date="2015-12" db="EMBL/GenBank/DDBJ databases">
        <title>Diversity of Burkholderia near neighbor genomes.</title>
        <authorList>
            <person name="Sahl J."/>
            <person name="Wagner D."/>
            <person name="Keim P."/>
        </authorList>
    </citation>
    <scope>NUCLEOTIDE SEQUENCE [LARGE SCALE GENOMIC DNA]</scope>
    <source>
        <strain evidence="2 3">BDU6</strain>
    </source>
</reference>
<evidence type="ECO:0000313" key="3">
    <source>
        <dbReference type="Proteomes" id="UP000062519"/>
    </source>
</evidence>
<evidence type="ECO:0000313" key="2">
    <source>
        <dbReference type="EMBL" id="AOJ02792.1"/>
    </source>
</evidence>
<gene>
    <name evidence="2" type="ORF">WS70_13935</name>
</gene>
<name>A0A1B4FGX7_9BURK</name>
<keyword evidence="3" id="KW-1185">Reference proteome</keyword>
<feature type="region of interest" description="Disordered" evidence="1">
    <location>
        <begin position="1"/>
        <end position="70"/>
    </location>
</feature>
<proteinExistence type="predicted"/>
<accession>A0A1B4FGX7</accession>